<dbReference type="InterPro" id="IPR013883">
    <property type="entry name" value="TF_Iwr1_dom"/>
</dbReference>
<organism evidence="4 5">
    <name type="scientific">Lecanosticta acicola</name>
    <dbReference type="NCBI Taxonomy" id="111012"/>
    <lineage>
        <taxon>Eukaryota</taxon>
        <taxon>Fungi</taxon>
        <taxon>Dikarya</taxon>
        <taxon>Ascomycota</taxon>
        <taxon>Pezizomycotina</taxon>
        <taxon>Dothideomycetes</taxon>
        <taxon>Dothideomycetidae</taxon>
        <taxon>Mycosphaerellales</taxon>
        <taxon>Mycosphaerellaceae</taxon>
        <taxon>Lecanosticta</taxon>
    </lineage>
</organism>
<proteinExistence type="inferred from homology"/>
<feature type="compositionally biased region" description="Acidic residues" evidence="2">
    <location>
        <begin position="326"/>
        <end position="346"/>
    </location>
</feature>
<protein>
    <recommendedName>
        <fullName evidence="3">Transcription factor Iwr1 domain-containing protein</fullName>
    </recommendedName>
</protein>
<dbReference type="PANTHER" id="PTHR28063">
    <property type="entry name" value="RNA POLYMERASE II NUCLEAR LOCALIZATION PROTEIN IWR1"/>
    <property type="match status" value="1"/>
</dbReference>
<feature type="domain" description="Transcription factor Iwr1" evidence="3">
    <location>
        <begin position="282"/>
        <end position="357"/>
    </location>
</feature>
<gene>
    <name evidence="4" type="ORF">LECACI_7A004130</name>
</gene>
<dbReference type="InterPro" id="IPR040150">
    <property type="entry name" value="Iwr1"/>
</dbReference>
<feature type="compositionally biased region" description="Basic and acidic residues" evidence="2">
    <location>
        <begin position="64"/>
        <end position="78"/>
    </location>
</feature>
<dbReference type="Proteomes" id="UP001296104">
    <property type="component" value="Unassembled WGS sequence"/>
</dbReference>
<dbReference type="PANTHER" id="PTHR28063:SF1">
    <property type="entry name" value="RNA POLYMERASE II NUCLEAR LOCALIZATION PROTEIN IWR1"/>
    <property type="match status" value="1"/>
</dbReference>
<evidence type="ECO:0000259" key="3">
    <source>
        <dbReference type="Pfam" id="PF08574"/>
    </source>
</evidence>
<name>A0AAI9EA73_9PEZI</name>
<evidence type="ECO:0000313" key="5">
    <source>
        <dbReference type="Proteomes" id="UP001296104"/>
    </source>
</evidence>
<feature type="region of interest" description="Disordered" evidence="2">
    <location>
        <begin position="23"/>
        <end position="98"/>
    </location>
</feature>
<feature type="compositionally biased region" description="Basic and acidic residues" evidence="2">
    <location>
        <begin position="159"/>
        <end position="174"/>
    </location>
</feature>
<feature type="compositionally biased region" description="Polar residues" evidence="2">
    <location>
        <begin position="199"/>
        <end position="208"/>
    </location>
</feature>
<dbReference type="EMBL" id="CAVMBE010000021">
    <property type="protein sequence ID" value="CAK3998790.1"/>
    <property type="molecule type" value="Genomic_DNA"/>
</dbReference>
<feature type="compositionally biased region" description="Polar residues" evidence="2">
    <location>
        <begin position="405"/>
        <end position="414"/>
    </location>
</feature>
<evidence type="ECO:0000313" key="4">
    <source>
        <dbReference type="EMBL" id="CAK3998790.1"/>
    </source>
</evidence>
<feature type="compositionally biased region" description="Acidic residues" evidence="2">
    <location>
        <begin position="378"/>
        <end position="392"/>
    </location>
</feature>
<keyword evidence="5" id="KW-1185">Reference proteome</keyword>
<feature type="region of interest" description="Disordered" evidence="2">
    <location>
        <begin position="128"/>
        <end position="208"/>
    </location>
</feature>
<sequence>MSGPAIIKLKRKRDEPAVETLLMERGRKKPYSQSGQDDSQPLYVLQKSEPECVPALSHVGGEQHQGDARASRNGDTRAKAHASGSGSNGTPSVLKRRRFFHLKRPSTPEAAINTRRKMAKWNGIATFMEKKEENQKKENQKKEKRKAVEKFRHGLQQGKKLDMLERDAAEKKDTPPAPQVLKRPGKGAAIRSAARSLENDQGSSSNIQPVVHPKLQEVADSLHSFAVEEAAMEAAPKPRITSAPKLPPQRSLELHRQRASQVNTQTQHYYMDVATDTDDDTDYVYDTYVLASSSGAGAAQVGEEGALGNVGYLVITEEDQAIWETYLEDDPSEKDWDSDEEDENAEDWYGADYPDDELASDDEYNRNAYGYRAHAGSDDEEWDAETGNLSDDEANHESRPWRKGTPQQFSEYFN</sequence>
<feature type="region of interest" description="Disordered" evidence="2">
    <location>
        <begin position="233"/>
        <end position="267"/>
    </location>
</feature>
<comment type="caution">
    <text evidence="4">The sequence shown here is derived from an EMBL/GenBank/DDBJ whole genome shotgun (WGS) entry which is preliminary data.</text>
</comment>
<reference evidence="4" key="1">
    <citation type="submission" date="2023-11" db="EMBL/GenBank/DDBJ databases">
        <authorList>
            <person name="Alioto T."/>
            <person name="Alioto T."/>
            <person name="Gomez Garrido J."/>
        </authorList>
    </citation>
    <scope>NUCLEOTIDE SEQUENCE</scope>
</reference>
<feature type="region of interest" description="Disordered" evidence="2">
    <location>
        <begin position="326"/>
        <end position="414"/>
    </location>
</feature>
<feature type="compositionally biased region" description="Acidic residues" evidence="2">
    <location>
        <begin position="353"/>
        <end position="362"/>
    </location>
</feature>
<dbReference type="GO" id="GO:0005737">
    <property type="term" value="C:cytoplasm"/>
    <property type="evidence" value="ECO:0007669"/>
    <property type="project" value="TreeGrafter"/>
</dbReference>
<comment type="similarity">
    <text evidence="1">Belongs to the IWR1/SLC7A6OS family.</text>
</comment>
<dbReference type="Pfam" id="PF08574">
    <property type="entry name" value="Iwr1"/>
    <property type="match status" value="1"/>
</dbReference>
<evidence type="ECO:0000256" key="1">
    <source>
        <dbReference type="ARBA" id="ARBA00010218"/>
    </source>
</evidence>
<feature type="compositionally biased region" description="Basic and acidic residues" evidence="2">
    <location>
        <begin position="128"/>
        <end position="152"/>
    </location>
</feature>
<dbReference type="GO" id="GO:0006606">
    <property type="term" value="P:protein import into nucleus"/>
    <property type="evidence" value="ECO:0007669"/>
    <property type="project" value="InterPro"/>
</dbReference>
<evidence type="ECO:0000256" key="2">
    <source>
        <dbReference type="SAM" id="MobiDB-lite"/>
    </source>
</evidence>
<accession>A0AAI9EA73</accession>
<dbReference type="AlphaFoldDB" id="A0AAI9EA73"/>